<evidence type="ECO:0000256" key="2">
    <source>
        <dbReference type="SAM" id="SignalP"/>
    </source>
</evidence>
<name>A0A1M6JFY8_9FIRM</name>
<dbReference type="RefSeq" id="WP_143147906.1">
    <property type="nucleotide sequence ID" value="NZ_FQYT01000022.1"/>
</dbReference>
<dbReference type="OrthoDB" id="1683231at2"/>
<keyword evidence="5" id="KW-1185">Reference proteome</keyword>
<reference evidence="4 5" key="1">
    <citation type="submission" date="2016-11" db="EMBL/GenBank/DDBJ databases">
        <authorList>
            <person name="Jaros S."/>
            <person name="Januszkiewicz K."/>
            <person name="Wedrychowicz H."/>
        </authorList>
    </citation>
    <scope>NUCLEOTIDE SEQUENCE [LARGE SCALE GENOMIC DNA]</scope>
    <source>
        <strain evidence="4 5">DSM 15970</strain>
    </source>
</reference>
<feature type="domain" description="GerMN" evidence="3">
    <location>
        <begin position="282"/>
        <end position="367"/>
    </location>
</feature>
<dbReference type="EMBL" id="FQYT01000022">
    <property type="protein sequence ID" value="SHJ45590.1"/>
    <property type="molecule type" value="Genomic_DNA"/>
</dbReference>
<dbReference type="Pfam" id="PF10646">
    <property type="entry name" value="Germane"/>
    <property type="match status" value="1"/>
</dbReference>
<evidence type="ECO:0000313" key="4">
    <source>
        <dbReference type="EMBL" id="SHJ45590.1"/>
    </source>
</evidence>
<proteinExistence type="predicted"/>
<sequence length="387" mass="43382">MKKLFLILVLVLSVAMFWACKKTDQNNGSTTEETTEATTEETTEATTEATTEETTETTTEATTETTTETTTEAEEHKLAEYYPFLNNVMYTYQGEGNEFAFFTLSVDVYNETRVQTRMNNGGTEIVNVIEVSSDRITRILSRPECYYREGFLPKTPEMKDVLLEAPLVKGNEWTAADGSRRYISGTDVEVVTPAGTFHAVEVVTERAGDTNKDYYAPGIGLVKTIWESKEGYVVSSTLSQISMNRPLVQHIRFFYPNGNVDGLYFVDRDITFNTNDITRIVIQKAFKNLPEGNVARVLTENVKINWLYLNRDGMLYVDFSQELVSEMNAGAGYEALILASITNTLGSYYGVEKVYLTVEGNPYSSGHIDMDRGDAFIVDTKDALPLP</sequence>
<accession>A0A1M6JFY8</accession>
<gene>
    <name evidence="4" type="ORF">SAMN02745691_01987</name>
</gene>
<feature type="region of interest" description="Disordered" evidence="1">
    <location>
        <begin position="25"/>
        <end position="75"/>
    </location>
</feature>
<dbReference type="Proteomes" id="UP000184342">
    <property type="component" value="Unassembled WGS sequence"/>
</dbReference>
<organism evidence="4 5">
    <name type="scientific">Parasporobacterium paucivorans DSM 15970</name>
    <dbReference type="NCBI Taxonomy" id="1122934"/>
    <lineage>
        <taxon>Bacteria</taxon>
        <taxon>Bacillati</taxon>
        <taxon>Bacillota</taxon>
        <taxon>Clostridia</taxon>
        <taxon>Lachnospirales</taxon>
        <taxon>Lachnospiraceae</taxon>
        <taxon>Parasporobacterium</taxon>
    </lineage>
</organism>
<dbReference type="InterPro" id="IPR019606">
    <property type="entry name" value="GerMN"/>
</dbReference>
<feature type="chain" id="PRO_5012477710" evidence="2">
    <location>
        <begin position="22"/>
        <end position="387"/>
    </location>
</feature>
<protein>
    <submittedName>
        <fullName evidence="4">Sporulation and spore germination</fullName>
    </submittedName>
</protein>
<dbReference type="AlphaFoldDB" id="A0A1M6JFY8"/>
<evidence type="ECO:0000256" key="1">
    <source>
        <dbReference type="SAM" id="MobiDB-lite"/>
    </source>
</evidence>
<feature type="compositionally biased region" description="Low complexity" evidence="1">
    <location>
        <begin position="56"/>
        <end position="70"/>
    </location>
</feature>
<evidence type="ECO:0000313" key="5">
    <source>
        <dbReference type="Proteomes" id="UP000184342"/>
    </source>
</evidence>
<feature type="signal peptide" evidence="2">
    <location>
        <begin position="1"/>
        <end position="21"/>
    </location>
</feature>
<feature type="compositionally biased region" description="Acidic residues" evidence="1">
    <location>
        <begin position="33"/>
        <end position="43"/>
    </location>
</feature>
<dbReference type="SMART" id="SM00909">
    <property type="entry name" value="Germane"/>
    <property type="match status" value="1"/>
</dbReference>
<dbReference type="STRING" id="1122934.SAMN02745691_01987"/>
<keyword evidence="2" id="KW-0732">Signal</keyword>
<evidence type="ECO:0000259" key="3">
    <source>
        <dbReference type="SMART" id="SM00909"/>
    </source>
</evidence>
<dbReference type="Gene3D" id="2.40.360.20">
    <property type="match status" value="1"/>
</dbReference>